<dbReference type="GeneID" id="40312335"/>
<keyword evidence="3" id="KW-0812">Transmembrane</keyword>
<dbReference type="Proteomes" id="UP000224006">
    <property type="component" value="Unassembled WGS sequence"/>
</dbReference>
<feature type="transmembrane region" description="Helical" evidence="3">
    <location>
        <begin position="355"/>
        <end position="388"/>
    </location>
</feature>
<protein>
    <recommendedName>
        <fullName evidence="7">Transmembrane protein</fullName>
    </recommendedName>
</protein>
<comment type="caution">
    <text evidence="5">The sequence shown here is derived from an EMBL/GenBank/DDBJ whole genome shotgun (WGS) entry which is preliminary data.</text>
</comment>
<proteinExistence type="predicted"/>
<sequence>MARAAAFTLCMCVLGLGAFAPDFSRQGVLFAQAVSDAKAATAAKPAETAKGDTESRQERMLKYAEQRAENAEAELKQFKETHETSVRACSEATQRKQKELEICQGQAESLRTMFNSSQSAKAEMEKKVRELEAKQAVASSEGNDKKVETYRAAAEKAEKKAQELSQQQKALETQLEATLKEHDASKKEAAALLAQLRSLEAAVEARKADAASAQQKAAVHHIFSLASLKATLSSVGLLYMSVGEHLVAHVPQDVWDKLSLLRLEAATVAAPYVEMASEKVWQPLAPAVGLATNFFWTTVYPLAAAGVSRGLQGVASLTDDFVPSVNGRVDAALEPLFKTHPSVEALVPPHLADRLGLLVFLVGVTYFLALLTFRFFLCPILTCVCPCCCKRRSRKSKNAKKFQPAQSATVHKDRKGQPQSPARPFALSGADYKKPKA</sequence>
<evidence type="ECO:0000256" key="2">
    <source>
        <dbReference type="SAM" id="MobiDB-lite"/>
    </source>
</evidence>
<dbReference type="EMBL" id="NWUJ01000007">
    <property type="protein sequence ID" value="PFH34257.1"/>
    <property type="molecule type" value="Genomic_DNA"/>
</dbReference>
<name>A0A2A9MF40_BESBE</name>
<keyword evidence="4" id="KW-0732">Signal</keyword>
<keyword evidence="6" id="KW-1185">Reference proteome</keyword>
<evidence type="ECO:0008006" key="7">
    <source>
        <dbReference type="Google" id="ProtNLM"/>
    </source>
</evidence>
<feature type="coiled-coil region" evidence="1">
    <location>
        <begin position="114"/>
        <end position="216"/>
    </location>
</feature>
<feature type="coiled-coil region" evidence="1">
    <location>
        <begin position="54"/>
        <end position="88"/>
    </location>
</feature>
<keyword evidence="3" id="KW-0472">Membrane</keyword>
<feature type="signal peptide" evidence="4">
    <location>
        <begin position="1"/>
        <end position="18"/>
    </location>
</feature>
<dbReference type="VEuPathDB" id="ToxoDB:BESB_074090"/>
<gene>
    <name evidence="5" type="ORF">BESB_074090</name>
</gene>
<evidence type="ECO:0000313" key="5">
    <source>
        <dbReference type="EMBL" id="PFH34257.1"/>
    </source>
</evidence>
<evidence type="ECO:0000313" key="6">
    <source>
        <dbReference type="Proteomes" id="UP000224006"/>
    </source>
</evidence>
<feature type="region of interest" description="Disordered" evidence="2">
    <location>
        <begin position="395"/>
        <end position="437"/>
    </location>
</feature>
<dbReference type="RefSeq" id="XP_029218266.1">
    <property type="nucleotide sequence ID" value="XM_029365782.1"/>
</dbReference>
<dbReference type="AlphaFoldDB" id="A0A2A9MF40"/>
<keyword evidence="1" id="KW-0175">Coiled coil</keyword>
<accession>A0A2A9MF40</accession>
<dbReference type="OrthoDB" id="332476at2759"/>
<dbReference type="KEGG" id="bbes:BESB_074090"/>
<evidence type="ECO:0000256" key="3">
    <source>
        <dbReference type="SAM" id="Phobius"/>
    </source>
</evidence>
<feature type="chain" id="PRO_5012699130" description="Transmembrane protein" evidence="4">
    <location>
        <begin position="19"/>
        <end position="437"/>
    </location>
</feature>
<keyword evidence="3" id="KW-1133">Transmembrane helix</keyword>
<dbReference type="STRING" id="94643.A0A2A9MF40"/>
<organism evidence="5 6">
    <name type="scientific">Besnoitia besnoiti</name>
    <name type="common">Apicomplexan protozoan</name>
    <dbReference type="NCBI Taxonomy" id="94643"/>
    <lineage>
        <taxon>Eukaryota</taxon>
        <taxon>Sar</taxon>
        <taxon>Alveolata</taxon>
        <taxon>Apicomplexa</taxon>
        <taxon>Conoidasida</taxon>
        <taxon>Coccidia</taxon>
        <taxon>Eucoccidiorida</taxon>
        <taxon>Eimeriorina</taxon>
        <taxon>Sarcocystidae</taxon>
        <taxon>Besnoitia</taxon>
    </lineage>
</organism>
<evidence type="ECO:0000256" key="4">
    <source>
        <dbReference type="SAM" id="SignalP"/>
    </source>
</evidence>
<evidence type="ECO:0000256" key="1">
    <source>
        <dbReference type="SAM" id="Coils"/>
    </source>
</evidence>
<reference evidence="5 6" key="1">
    <citation type="submission" date="2017-09" db="EMBL/GenBank/DDBJ databases">
        <title>Genome sequencing of Besnoitia besnoiti strain Bb-Ger1.</title>
        <authorList>
            <person name="Schares G."/>
            <person name="Venepally P."/>
            <person name="Lorenzi H.A."/>
        </authorList>
    </citation>
    <scope>NUCLEOTIDE SEQUENCE [LARGE SCALE GENOMIC DNA]</scope>
    <source>
        <strain evidence="5 6">Bb-Ger1</strain>
    </source>
</reference>